<sequence length="161" mass="17714">MSCARMSSMASLFFFIVALLHAVAAVDHHVGGDFGWNLPPTPTFFSDWARNRTFFVGDTLRFNSSANETHNFAQPPSQSEFDGCVDPGIVFDPRLFITFNRPGRLYFICTVGNHCKQGMKFAVDVLATPGTTPTNAAALFTVPPLPSLFFAAILLNLLFFV</sequence>
<dbReference type="InterPro" id="IPR003245">
    <property type="entry name" value="Phytocyanin_dom"/>
</dbReference>
<dbReference type="InterPro" id="IPR008972">
    <property type="entry name" value="Cupredoxin"/>
</dbReference>
<evidence type="ECO:0000256" key="5">
    <source>
        <dbReference type="SAM" id="Phobius"/>
    </source>
</evidence>
<feature type="signal peptide" evidence="6">
    <location>
        <begin position="1"/>
        <end position="25"/>
    </location>
</feature>
<keyword evidence="5" id="KW-0812">Transmembrane</keyword>
<reference evidence="9" key="1">
    <citation type="submission" date="2025-08" db="UniProtKB">
        <authorList>
            <consortium name="RefSeq"/>
        </authorList>
    </citation>
    <scope>IDENTIFICATION</scope>
    <source>
        <strain evidence="9">OHB3-1</strain>
    </source>
</reference>
<keyword evidence="5" id="KW-0472">Membrane</keyword>
<accession>A0A6J1CSQ4</accession>
<name>A0A6J1CSQ4_MOMCH</name>
<keyword evidence="4" id="KW-0325">Glycoprotein</keyword>
<dbReference type="GO" id="GO:0005886">
    <property type="term" value="C:plasma membrane"/>
    <property type="evidence" value="ECO:0007669"/>
    <property type="project" value="TreeGrafter"/>
</dbReference>
<dbReference type="AlphaFoldDB" id="A0A6J1CSQ4"/>
<evidence type="ECO:0000256" key="4">
    <source>
        <dbReference type="ARBA" id="ARBA00023180"/>
    </source>
</evidence>
<keyword evidence="8" id="KW-1185">Reference proteome</keyword>
<dbReference type="PANTHER" id="PTHR33021">
    <property type="entry name" value="BLUE COPPER PROTEIN"/>
    <property type="match status" value="1"/>
</dbReference>
<keyword evidence="5" id="KW-1133">Transmembrane helix</keyword>
<feature type="domain" description="Phytocyanin" evidence="7">
    <location>
        <begin position="26"/>
        <end position="127"/>
    </location>
</feature>
<dbReference type="Pfam" id="PF02298">
    <property type="entry name" value="Cu_bind_like"/>
    <property type="match status" value="1"/>
</dbReference>
<dbReference type="SUPFAM" id="SSF49503">
    <property type="entry name" value="Cupredoxins"/>
    <property type="match status" value="1"/>
</dbReference>
<dbReference type="InterPro" id="IPR028871">
    <property type="entry name" value="BlueCu_1_BS"/>
</dbReference>
<dbReference type="InterPro" id="IPR039391">
    <property type="entry name" value="Phytocyanin-like"/>
</dbReference>
<dbReference type="PROSITE" id="PS00196">
    <property type="entry name" value="COPPER_BLUE"/>
    <property type="match status" value="1"/>
</dbReference>
<dbReference type="FunFam" id="2.60.40.420:FF:000034">
    <property type="entry name" value="Cupredoxin superfamily protein"/>
    <property type="match status" value="1"/>
</dbReference>
<dbReference type="RefSeq" id="XP_022144820.1">
    <property type="nucleotide sequence ID" value="XM_022289128.1"/>
</dbReference>
<dbReference type="GO" id="GO:0046872">
    <property type="term" value="F:metal ion binding"/>
    <property type="evidence" value="ECO:0007669"/>
    <property type="project" value="UniProtKB-KW"/>
</dbReference>
<evidence type="ECO:0000256" key="3">
    <source>
        <dbReference type="ARBA" id="ARBA00023157"/>
    </source>
</evidence>
<evidence type="ECO:0000313" key="9">
    <source>
        <dbReference type="RefSeq" id="XP_022144820.1"/>
    </source>
</evidence>
<evidence type="ECO:0000256" key="1">
    <source>
        <dbReference type="ARBA" id="ARBA00022723"/>
    </source>
</evidence>
<proteinExistence type="predicted"/>
<evidence type="ECO:0000256" key="6">
    <source>
        <dbReference type="SAM" id="SignalP"/>
    </source>
</evidence>
<keyword evidence="6" id="KW-0732">Signal</keyword>
<dbReference type="PROSITE" id="PS51485">
    <property type="entry name" value="PHYTOCYANIN"/>
    <property type="match status" value="1"/>
</dbReference>
<keyword evidence="1" id="KW-0479">Metal-binding</keyword>
<dbReference type="Gene3D" id="2.60.40.420">
    <property type="entry name" value="Cupredoxins - blue copper proteins"/>
    <property type="match status" value="1"/>
</dbReference>
<evidence type="ECO:0000313" key="8">
    <source>
        <dbReference type="Proteomes" id="UP000504603"/>
    </source>
</evidence>
<gene>
    <name evidence="9" type="primary">LOC111014412</name>
</gene>
<organism evidence="8 9">
    <name type="scientific">Momordica charantia</name>
    <name type="common">Bitter gourd</name>
    <name type="synonym">Balsam pear</name>
    <dbReference type="NCBI Taxonomy" id="3673"/>
    <lineage>
        <taxon>Eukaryota</taxon>
        <taxon>Viridiplantae</taxon>
        <taxon>Streptophyta</taxon>
        <taxon>Embryophyta</taxon>
        <taxon>Tracheophyta</taxon>
        <taxon>Spermatophyta</taxon>
        <taxon>Magnoliopsida</taxon>
        <taxon>eudicotyledons</taxon>
        <taxon>Gunneridae</taxon>
        <taxon>Pentapetalae</taxon>
        <taxon>rosids</taxon>
        <taxon>fabids</taxon>
        <taxon>Cucurbitales</taxon>
        <taxon>Cucurbitaceae</taxon>
        <taxon>Momordiceae</taxon>
        <taxon>Momordica</taxon>
    </lineage>
</organism>
<dbReference type="PANTHER" id="PTHR33021:SF350">
    <property type="entry name" value="UCLACYANIN-2"/>
    <property type="match status" value="1"/>
</dbReference>
<dbReference type="KEGG" id="mcha:111014412"/>
<keyword evidence="2" id="KW-0186">Copper</keyword>
<dbReference type="OrthoDB" id="1933492at2759"/>
<keyword evidence="3" id="KW-1015">Disulfide bond</keyword>
<dbReference type="Proteomes" id="UP000504603">
    <property type="component" value="Unplaced"/>
</dbReference>
<evidence type="ECO:0000256" key="2">
    <source>
        <dbReference type="ARBA" id="ARBA00023008"/>
    </source>
</evidence>
<dbReference type="GO" id="GO:0009055">
    <property type="term" value="F:electron transfer activity"/>
    <property type="evidence" value="ECO:0007669"/>
    <property type="project" value="InterPro"/>
</dbReference>
<dbReference type="GeneID" id="111014412"/>
<evidence type="ECO:0000259" key="7">
    <source>
        <dbReference type="PROSITE" id="PS51485"/>
    </source>
</evidence>
<feature type="chain" id="PRO_5027074099" evidence="6">
    <location>
        <begin position="26"/>
        <end position="161"/>
    </location>
</feature>
<feature type="transmembrane region" description="Helical" evidence="5">
    <location>
        <begin position="136"/>
        <end position="160"/>
    </location>
</feature>
<protein>
    <submittedName>
        <fullName evidence="9">Umecyanin-like</fullName>
    </submittedName>
</protein>